<feature type="compositionally biased region" description="Basic and acidic residues" evidence="1">
    <location>
        <begin position="270"/>
        <end position="305"/>
    </location>
</feature>
<proteinExistence type="predicted"/>
<evidence type="ECO:0000313" key="3">
    <source>
        <dbReference type="EMBL" id="PWV03339.1"/>
    </source>
</evidence>
<dbReference type="AlphaFoldDB" id="A0A2V2W730"/>
<dbReference type="VEuPathDB" id="TriTrypDB:C4B63_1g514"/>
<keyword evidence="2" id="KW-0732">Signal</keyword>
<name>A0A2V2W730_TRYCR</name>
<organism evidence="3 4">
    <name type="scientific">Trypanosoma cruzi</name>
    <dbReference type="NCBI Taxonomy" id="5693"/>
    <lineage>
        <taxon>Eukaryota</taxon>
        <taxon>Discoba</taxon>
        <taxon>Euglenozoa</taxon>
        <taxon>Kinetoplastea</taxon>
        <taxon>Metakinetoplastina</taxon>
        <taxon>Trypanosomatida</taxon>
        <taxon>Trypanosomatidae</taxon>
        <taxon>Trypanosoma</taxon>
        <taxon>Schizotrypanum</taxon>
    </lineage>
</organism>
<feature type="compositionally biased region" description="Basic and acidic residues" evidence="1">
    <location>
        <begin position="42"/>
        <end position="64"/>
    </location>
</feature>
<evidence type="ECO:0000313" key="4">
    <source>
        <dbReference type="Proteomes" id="UP000246121"/>
    </source>
</evidence>
<feature type="compositionally biased region" description="Low complexity" evidence="1">
    <location>
        <begin position="163"/>
        <end position="172"/>
    </location>
</feature>
<dbReference type="VEuPathDB" id="TriTrypDB:TcG_11554"/>
<feature type="compositionally biased region" description="Polar residues" evidence="1">
    <location>
        <begin position="190"/>
        <end position="206"/>
    </location>
</feature>
<sequence>MAMMMTGRVLLVCALCVLWCGAGCGFAKEKAVQDVQTDVSGDDERHKKETGKEENKSQPEKREGGNNAEVPPPPPPVATQPGQAPTSQEPPSAQLTNETIKPEDPAGKDITRVQTITPKRPEVEEEAEPAGKTPEEEKKGTKEKEVDQKEQKGKDEKEHEQPQEQQQQQQQFERGKELPPLASPLGGEATQRSLSTVKSQELQQEHLTAGATEHLEKGVPSVSTQSASNGKTNSPTQSATPIAAVTAVTTEADKEKAKSRNDTESPEAAVTKRGEKHEKPTENDKTLATDTKAVGRNDTGTHDDTDSSTAATTTVGTDNGTEETPPTNHPSQPSTEGAKKPETTSDGEATSTNKYDTVSQNAESKTPPTTNATTGDTAKKDNSDSSTAVSHTTSPLLLLVVVVVAAAAAVVAA</sequence>
<feature type="region of interest" description="Disordered" evidence="1">
    <location>
        <begin position="31"/>
        <end position="394"/>
    </location>
</feature>
<dbReference type="VEuPathDB" id="TriTrypDB:TCSYLVIO_009265"/>
<feature type="compositionally biased region" description="Basic and acidic residues" evidence="1">
    <location>
        <begin position="251"/>
        <end position="263"/>
    </location>
</feature>
<dbReference type="VEuPathDB" id="TriTrypDB:C3747_20g500"/>
<dbReference type="VEuPathDB" id="TriTrypDB:TcCL_ESM10210"/>
<feature type="compositionally biased region" description="Low complexity" evidence="1">
    <location>
        <begin position="366"/>
        <end position="376"/>
    </location>
</feature>
<dbReference type="EMBL" id="PRFA01000001">
    <property type="protein sequence ID" value="PWV03339.1"/>
    <property type="molecule type" value="Genomic_DNA"/>
</dbReference>
<dbReference type="VEuPathDB" id="TriTrypDB:Tc_MARK_8983"/>
<feature type="signal peptide" evidence="2">
    <location>
        <begin position="1"/>
        <end position="27"/>
    </location>
</feature>
<feature type="compositionally biased region" description="Low complexity" evidence="1">
    <location>
        <begin position="307"/>
        <end position="324"/>
    </location>
</feature>
<protein>
    <submittedName>
        <fullName evidence="3">Mucin-associated surface protein (MASP)</fullName>
    </submittedName>
</protein>
<evidence type="ECO:0000256" key="2">
    <source>
        <dbReference type="SAM" id="SignalP"/>
    </source>
</evidence>
<dbReference type="VEuPathDB" id="TriTrypDB:TcCLB.510275.60"/>
<dbReference type="VEuPathDB" id="TriTrypDB:BCY84_17134"/>
<gene>
    <name evidence="3" type="ORF">C4B63_1g514</name>
</gene>
<feature type="chain" id="PRO_5015906888" evidence="2">
    <location>
        <begin position="28"/>
        <end position="413"/>
    </location>
</feature>
<dbReference type="VEuPathDB" id="TriTrypDB:ECC02_010147"/>
<dbReference type="Proteomes" id="UP000246121">
    <property type="component" value="Unassembled WGS sequence"/>
</dbReference>
<reference evidence="3 4" key="1">
    <citation type="journal article" date="2018" name="Microb. Genom.">
        <title>Expanding an expanded genome: long-read sequencing of Trypanosoma cruzi.</title>
        <authorList>
            <person name="Berna L."/>
            <person name="Rodriguez M."/>
            <person name="Chiribao M.L."/>
            <person name="Parodi-Talice A."/>
            <person name="Pita S."/>
            <person name="Rijo G."/>
            <person name="Alvarez-Valin F."/>
            <person name="Robello C."/>
        </authorList>
    </citation>
    <scope>NUCLEOTIDE SEQUENCE [LARGE SCALE GENOMIC DNA]</scope>
    <source>
        <strain evidence="3 4">Dm28c</strain>
    </source>
</reference>
<dbReference type="VEuPathDB" id="TriTrypDB:TCDM_09176"/>
<feature type="compositionally biased region" description="Low complexity" evidence="1">
    <location>
        <begin position="239"/>
        <end position="250"/>
    </location>
</feature>
<feature type="compositionally biased region" description="Polar residues" evidence="1">
    <location>
        <begin position="87"/>
        <end position="99"/>
    </location>
</feature>
<comment type="caution">
    <text evidence="3">The sequence shown here is derived from an EMBL/GenBank/DDBJ whole genome shotgun (WGS) entry which is preliminary data.</text>
</comment>
<evidence type="ECO:0000256" key="1">
    <source>
        <dbReference type="SAM" id="MobiDB-lite"/>
    </source>
</evidence>
<feature type="compositionally biased region" description="Polar residues" evidence="1">
    <location>
        <begin position="384"/>
        <end position="394"/>
    </location>
</feature>
<accession>A0A2V2W730</accession>
<feature type="compositionally biased region" description="Basic and acidic residues" evidence="1">
    <location>
        <begin position="100"/>
        <end position="111"/>
    </location>
</feature>
<feature type="compositionally biased region" description="Polar residues" evidence="1">
    <location>
        <begin position="325"/>
        <end position="335"/>
    </location>
</feature>
<feature type="compositionally biased region" description="Basic and acidic residues" evidence="1">
    <location>
        <begin position="133"/>
        <end position="162"/>
    </location>
</feature>
<feature type="compositionally biased region" description="Polar residues" evidence="1">
    <location>
        <begin position="221"/>
        <end position="238"/>
    </location>
</feature>
<feature type="compositionally biased region" description="Polar residues" evidence="1">
    <location>
        <begin position="344"/>
        <end position="364"/>
    </location>
</feature>